<name>A0A0D0CX42_9AGAM</name>
<accession>A0A0D0CX42</accession>
<protein>
    <submittedName>
        <fullName evidence="1">Uncharacterized protein</fullName>
    </submittedName>
</protein>
<dbReference type="HOGENOM" id="CLU_1907334_0_0_1"/>
<organism evidence="1 2">
    <name type="scientific">Paxillus rubicundulus Ve08.2h10</name>
    <dbReference type="NCBI Taxonomy" id="930991"/>
    <lineage>
        <taxon>Eukaryota</taxon>
        <taxon>Fungi</taxon>
        <taxon>Dikarya</taxon>
        <taxon>Basidiomycota</taxon>
        <taxon>Agaricomycotina</taxon>
        <taxon>Agaricomycetes</taxon>
        <taxon>Agaricomycetidae</taxon>
        <taxon>Boletales</taxon>
        <taxon>Paxilineae</taxon>
        <taxon>Paxillaceae</taxon>
        <taxon>Paxillus</taxon>
    </lineage>
</organism>
<reference evidence="1 2" key="1">
    <citation type="submission" date="2014-04" db="EMBL/GenBank/DDBJ databases">
        <authorList>
            <consortium name="DOE Joint Genome Institute"/>
            <person name="Kuo A."/>
            <person name="Kohler A."/>
            <person name="Jargeat P."/>
            <person name="Nagy L.G."/>
            <person name="Floudas D."/>
            <person name="Copeland A."/>
            <person name="Barry K.W."/>
            <person name="Cichocki N."/>
            <person name="Veneault-Fourrey C."/>
            <person name="LaButti K."/>
            <person name="Lindquist E.A."/>
            <person name="Lipzen A."/>
            <person name="Lundell T."/>
            <person name="Morin E."/>
            <person name="Murat C."/>
            <person name="Sun H."/>
            <person name="Tunlid A."/>
            <person name="Henrissat B."/>
            <person name="Grigoriev I.V."/>
            <person name="Hibbett D.S."/>
            <person name="Martin F."/>
            <person name="Nordberg H.P."/>
            <person name="Cantor M.N."/>
            <person name="Hua S.X."/>
        </authorList>
    </citation>
    <scope>NUCLEOTIDE SEQUENCE [LARGE SCALE GENOMIC DNA]</scope>
    <source>
        <strain evidence="1 2">Ve08.2h10</strain>
    </source>
</reference>
<evidence type="ECO:0000313" key="2">
    <source>
        <dbReference type="Proteomes" id="UP000054538"/>
    </source>
</evidence>
<evidence type="ECO:0000313" key="1">
    <source>
        <dbReference type="EMBL" id="KIK80128.1"/>
    </source>
</evidence>
<dbReference type="InParanoid" id="A0A0D0CX42"/>
<gene>
    <name evidence="1" type="ORF">PAXRUDRAFT_159512</name>
</gene>
<dbReference type="AlphaFoldDB" id="A0A0D0CX42"/>
<keyword evidence="2" id="KW-1185">Reference proteome</keyword>
<dbReference type="EMBL" id="KN826094">
    <property type="protein sequence ID" value="KIK80128.1"/>
    <property type="molecule type" value="Genomic_DNA"/>
</dbReference>
<proteinExistence type="predicted"/>
<sequence length="133" mass="14526">MALKQNIMNITTNGAARVQDPVYLCFLETLQDASLRRSFVKFAKGSSTPTQVYLNAQPGYYGSKGTAIFELTLMHIVDLERTPMGALGGVIFTPMTRDTSLITLTTMHGDKCMQVNMQKHCTCNAAAFVPGSI</sequence>
<reference evidence="2" key="2">
    <citation type="submission" date="2015-01" db="EMBL/GenBank/DDBJ databases">
        <title>Evolutionary Origins and Diversification of the Mycorrhizal Mutualists.</title>
        <authorList>
            <consortium name="DOE Joint Genome Institute"/>
            <consortium name="Mycorrhizal Genomics Consortium"/>
            <person name="Kohler A."/>
            <person name="Kuo A."/>
            <person name="Nagy L.G."/>
            <person name="Floudas D."/>
            <person name="Copeland A."/>
            <person name="Barry K.W."/>
            <person name="Cichocki N."/>
            <person name="Veneault-Fourrey C."/>
            <person name="LaButti K."/>
            <person name="Lindquist E.A."/>
            <person name="Lipzen A."/>
            <person name="Lundell T."/>
            <person name="Morin E."/>
            <person name="Murat C."/>
            <person name="Riley R."/>
            <person name="Ohm R."/>
            <person name="Sun H."/>
            <person name="Tunlid A."/>
            <person name="Henrissat B."/>
            <person name="Grigoriev I.V."/>
            <person name="Hibbett D.S."/>
            <person name="Martin F."/>
        </authorList>
    </citation>
    <scope>NUCLEOTIDE SEQUENCE [LARGE SCALE GENOMIC DNA]</scope>
    <source>
        <strain evidence="2">Ve08.2h10</strain>
    </source>
</reference>
<dbReference type="Proteomes" id="UP000054538">
    <property type="component" value="Unassembled WGS sequence"/>
</dbReference>